<gene>
    <name evidence="1" type="ORF">Catovirus_1_264</name>
</gene>
<protein>
    <submittedName>
        <fullName evidence="1">Uncharacterized protein</fullName>
    </submittedName>
</protein>
<evidence type="ECO:0000313" key="1">
    <source>
        <dbReference type="EMBL" id="ARF08214.1"/>
    </source>
</evidence>
<accession>A0A1V0S944</accession>
<name>A0A1V0S944_9VIRU</name>
<sequence length="179" mass="21621">MNEKSVCVQDLQQISDCYKKKLDALTEELEVCELLFKQYITSVLKIVVTTKNLKKYGNLEGRFYFLPLFAFTNDKLNSNFYHEDCYISNYQCTSLWHMLIYIDKNLDFKKEKFKINHMMNMIEKVEAEYNKYKLDKHDFKYKWIVNYVKENKIYDGLTLKEGWGVSHFKIHCNGIFVHW</sequence>
<reference evidence="1" key="1">
    <citation type="journal article" date="2017" name="Science">
        <title>Giant viruses with an expanded complement of translation system components.</title>
        <authorList>
            <person name="Schulz F."/>
            <person name="Yutin N."/>
            <person name="Ivanova N.N."/>
            <person name="Ortega D.R."/>
            <person name="Lee T.K."/>
            <person name="Vierheilig J."/>
            <person name="Daims H."/>
            <person name="Horn M."/>
            <person name="Wagner M."/>
            <person name="Jensen G.J."/>
            <person name="Kyrpides N.C."/>
            <person name="Koonin E.V."/>
            <person name="Woyke T."/>
        </authorList>
    </citation>
    <scope>NUCLEOTIDE SEQUENCE</scope>
    <source>
        <strain evidence="1">CTV1</strain>
    </source>
</reference>
<organism evidence="1">
    <name type="scientific">Catovirus CTV1</name>
    <dbReference type="NCBI Taxonomy" id="1977631"/>
    <lineage>
        <taxon>Viruses</taxon>
        <taxon>Varidnaviria</taxon>
        <taxon>Bamfordvirae</taxon>
        <taxon>Nucleocytoviricota</taxon>
        <taxon>Megaviricetes</taxon>
        <taxon>Imitervirales</taxon>
        <taxon>Mimiviridae</taxon>
        <taxon>Klosneuvirinae</taxon>
        <taxon>Catovirus</taxon>
    </lineage>
</organism>
<proteinExistence type="predicted"/>
<dbReference type="EMBL" id="KY684083">
    <property type="protein sequence ID" value="ARF08214.1"/>
    <property type="molecule type" value="Genomic_DNA"/>
</dbReference>